<dbReference type="InterPro" id="IPR036737">
    <property type="entry name" value="OmpA-like_sf"/>
</dbReference>
<keyword evidence="2 4" id="KW-0472">Membrane</keyword>
<dbReference type="AlphaFoldDB" id="A0A7G1I183"/>
<gene>
    <name evidence="7" type="ORF">Cop2CBH44_17800</name>
</gene>
<dbReference type="PROSITE" id="PS51123">
    <property type="entry name" value="OMPA_2"/>
    <property type="match status" value="1"/>
</dbReference>
<keyword evidence="5" id="KW-1133">Transmembrane helix</keyword>
<dbReference type="InterPro" id="IPR039567">
    <property type="entry name" value="Gly-zipper"/>
</dbReference>
<dbReference type="PANTHER" id="PTHR30329:SF21">
    <property type="entry name" value="LIPOPROTEIN YIAD-RELATED"/>
    <property type="match status" value="1"/>
</dbReference>
<keyword evidence="3" id="KW-0998">Cell outer membrane</keyword>
<accession>A0A7G1I183</accession>
<dbReference type="EMBL" id="AP023322">
    <property type="protein sequence ID" value="BCI63427.1"/>
    <property type="molecule type" value="Genomic_DNA"/>
</dbReference>
<organism evidence="7 8">
    <name type="scientific">Coprobacter secundus subsp. similis</name>
    <dbReference type="NCBI Taxonomy" id="2751153"/>
    <lineage>
        <taxon>Bacteria</taxon>
        <taxon>Pseudomonadati</taxon>
        <taxon>Bacteroidota</taxon>
        <taxon>Bacteroidia</taxon>
        <taxon>Bacteroidales</taxon>
        <taxon>Barnesiellaceae</taxon>
        <taxon>Coprobacter</taxon>
    </lineage>
</organism>
<evidence type="ECO:0000256" key="1">
    <source>
        <dbReference type="ARBA" id="ARBA00004442"/>
    </source>
</evidence>
<sequence>MKKVKFMAVLLSVAILFTGCGTMNNTGKGSLIGGAGGAAVGAGIGALIGKGKGAAIGAAVGAAVGTGAGALIGKKMDKQKAELEKIQGAEVETVTDTNGLKAVKVTFASGILFPTNGTTLSSSSKAALKEFAISLINNPETDITIWGHTDNTGTLAVNERVSTQRAQAVATFLNQNGIPNSRMTTAGKAYNEPVADNSTAEGRAQNRRVDIYITANENMIKQAENGTLQ</sequence>
<dbReference type="GO" id="GO:0009279">
    <property type="term" value="C:cell outer membrane"/>
    <property type="evidence" value="ECO:0007669"/>
    <property type="project" value="UniProtKB-SubCell"/>
</dbReference>
<dbReference type="Pfam" id="PF13488">
    <property type="entry name" value="Gly-zipper_Omp"/>
    <property type="match status" value="1"/>
</dbReference>
<evidence type="ECO:0000256" key="2">
    <source>
        <dbReference type="ARBA" id="ARBA00023136"/>
    </source>
</evidence>
<dbReference type="CDD" id="cd07185">
    <property type="entry name" value="OmpA_C-like"/>
    <property type="match status" value="1"/>
</dbReference>
<dbReference type="SUPFAM" id="SSF103088">
    <property type="entry name" value="OmpA-like"/>
    <property type="match status" value="1"/>
</dbReference>
<dbReference type="InterPro" id="IPR006665">
    <property type="entry name" value="OmpA-like"/>
</dbReference>
<evidence type="ECO:0000313" key="7">
    <source>
        <dbReference type="EMBL" id="BCI63427.1"/>
    </source>
</evidence>
<name>A0A7G1I183_9BACT</name>
<reference evidence="8" key="1">
    <citation type="submission" date="2020-07" db="EMBL/GenBank/DDBJ databases">
        <title>Complete genome sequencing of Coprobacter sp. strain 2CBH44.</title>
        <authorList>
            <person name="Sakamoto M."/>
            <person name="Murakami T."/>
            <person name="Mori H."/>
        </authorList>
    </citation>
    <scope>NUCLEOTIDE SEQUENCE [LARGE SCALE GENOMIC DNA]</scope>
    <source>
        <strain evidence="8">2CBH44</strain>
    </source>
</reference>
<dbReference type="Gene3D" id="3.30.1330.60">
    <property type="entry name" value="OmpA-like domain"/>
    <property type="match status" value="1"/>
</dbReference>
<feature type="domain" description="OmpA-like" evidence="6">
    <location>
        <begin position="100"/>
        <end position="217"/>
    </location>
</feature>
<keyword evidence="5" id="KW-0812">Transmembrane</keyword>
<dbReference type="InterPro" id="IPR050330">
    <property type="entry name" value="Bact_OuterMem_StrucFunc"/>
</dbReference>
<evidence type="ECO:0000256" key="4">
    <source>
        <dbReference type="PROSITE-ProRule" id="PRU00473"/>
    </source>
</evidence>
<evidence type="ECO:0000313" key="8">
    <source>
        <dbReference type="Proteomes" id="UP000594042"/>
    </source>
</evidence>
<dbReference type="PRINTS" id="PR01021">
    <property type="entry name" value="OMPADOMAIN"/>
</dbReference>
<dbReference type="PANTHER" id="PTHR30329">
    <property type="entry name" value="STATOR ELEMENT OF FLAGELLAR MOTOR COMPLEX"/>
    <property type="match status" value="1"/>
</dbReference>
<feature type="transmembrane region" description="Helical" evidence="5">
    <location>
        <begin position="53"/>
        <end position="73"/>
    </location>
</feature>
<evidence type="ECO:0000256" key="3">
    <source>
        <dbReference type="ARBA" id="ARBA00023237"/>
    </source>
</evidence>
<dbReference type="Proteomes" id="UP000594042">
    <property type="component" value="Chromosome"/>
</dbReference>
<dbReference type="PROSITE" id="PS51257">
    <property type="entry name" value="PROKAR_LIPOPROTEIN"/>
    <property type="match status" value="1"/>
</dbReference>
<comment type="subcellular location">
    <subcellularLocation>
        <location evidence="1">Cell outer membrane</location>
    </subcellularLocation>
</comment>
<evidence type="ECO:0000256" key="5">
    <source>
        <dbReference type="SAM" id="Phobius"/>
    </source>
</evidence>
<proteinExistence type="predicted"/>
<dbReference type="InterPro" id="IPR006664">
    <property type="entry name" value="OMP_bac"/>
</dbReference>
<dbReference type="Pfam" id="PF00691">
    <property type="entry name" value="OmpA"/>
    <property type="match status" value="1"/>
</dbReference>
<protein>
    <submittedName>
        <fullName evidence="7">Membrane protein</fullName>
    </submittedName>
</protein>
<dbReference type="RefSeq" id="WP_021930589.1">
    <property type="nucleotide sequence ID" value="NZ_AP023322.1"/>
</dbReference>
<dbReference type="KEGG" id="copr:Cop2CBH44_17800"/>
<evidence type="ECO:0000259" key="6">
    <source>
        <dbReference type="PROSITE" id="PS51123"/>
    </source>
</evidence>
<keyword evidence="8" id="KW-1185">Reference proteome</keyword>